<proteinExistence type="predicted"/>
<feature type="region of interest" description="Disordered" evidence="7">
    <location>
        <begin position="265"/>
        <end position="293"/>
    </location>
</feature>
<dbReference type="Gene3D" id="3.40.1810.10">
    <property type="entry name" value="Transcription factor, MADS-box"/>
    <property type="match status" value="1"/>
</dbReference>
<dbReference type="GO" id="GO:0005634">
    <property type="term" value="C:nucleus"/>
    <property type="evidence" value="ECO:0007669"/>
    <property type="project" value="UniProtKB-SubCell"/>
</dbReference>
<keyword evidence="2" id="KW-0805">Transcription regulation</keyword>
<evidence type="ECO:0000256" key="6">
    <source>
        <dbReference type="SAM" id="Coils"/>
    </source>
</evidence>
<keyword evidence="5" id="KW-0539">Nucleus</keyword>
<dbReference type="EMBL" id="CP133622">
    <property type="protein sequence ID" value="WMV53934.1"/>
    <property type="molecule type" value="Genomic_DNA"/>
</dbReference>
<dbReference type="GO" id="GO:0045944">
    <property type="term" value="P:positive regulation of transcription by RNA polymerase II"/>
    <property type="evidence" value="ECO:0007669"/>
    <property type="project" value="InterPro"/>
</dbReference>
<keyword evidence="4" id="KW-0804">Transcription</keyword>
<feature type="compositionally biased region" description="Basic residues" evidence="7">
    <location>
        <begin position="589"/>
        <end position="598"/>
    </location>
</feature>
<feature type="region of interest" description="Disordered" evidence="7">
    <location>
        <begin position="559"/>
        <end position="598"/>
    </location>
</feature>
<dbReference type="InterPro" id="IPR036879">
    <property type="entry name" value="TF_MADSbox_sf"/>
</dbReference>
<dbReference type="Pfam" id="PF00319">
    <property type="entry name" value="SRF-TF"/>
    <property type="match status" value="1"/>
</dbReference>
<feature type="region of interest" description="Disordered" evidence="7">
    <location>
        <begin position="421"/>
        <end position="447"/>
    </location>
</feature>
<dbReference type="InterPro" id="IPR002100">
    <property type="entry name" value="TF_MADSbox"/>
</dbReference>
<keyword evidence="6" id="KW-0175">Coiled coil</keyword>
<dbReference type="InterPro" id="IPR033896">
    <property type="entry name" value="MEF2-like_N"/>
</dbReference>
<evidence type="ECO:0000313" key="10">
    <source>
        <dbReference type="EMBL" id="WMV53934.1"/>
    </source>
</evidence>
<feature type="compositionally biased region" description="Basic and acidic residues" evidence="7">
    <location>
        <begin position="427"/>
        <end position="447"/>
    </location>
</feature>
<evidence type="ECO:0000256" key="4">
    <source>
        <dbReference type="ARBA" id="ARBA00023163"/>
    </source>
</evidence>
<gene>
    <name evidence="10" type="ORF">MTR67_047319</name>
</gene>
<keyword evidence="11" id="KW-1185">Reference proteome</keyword>
<feature type="domain" description="K-box" evidence="9">
    <location>
        <begin position="89"/>
        <end position="182"/>
    </location>
</feature>
<dbReference type="InterPro" id="IPR050142">
    <property type="entry name" value="MADS-box/MEF2_TF"/>
</dbReference>
<dbReference type="GO" id="GO:0046983">
    <property type="term" value="F:protein dimerization activity"/>
    <property type="evidence" value="ECO:0007669"/>
    <property type="project" value="InterPro"/>
</dbReference>
<name>A0AAF0UYB9_SOLVR</name>
<reference evidence="10" key="1">
    <citation type="submission" date="2023-08" db="EMBL/GenBank/DDBJ databases">
        <title>A de novo genome assembly of Solanum verrucosum Schlechtendal, a Mexican diploid species geographically isolated from the other diploid A-genome species in potato relatives.</title>
        <authorList>
            <person name="Hosaka K."/>
        </authorList>
    </citation>
    <scope>NUCLEOTIDE SEQUENCE</scope>
    <source>
        <tissue evidence="10">Young leaves</tissue>
    </source>
</reference>
<evidence type="ECO:0000313" key="11">
    <source>
        <dbReference type="Proteomes" id="UP001234989"/>
    </source>
</evidence>
<dbReference type="SUPFAM" id="SSF55455">
    <property type="entry name" value="SRF-like"/>
    <property type="match status" value="1"/>
</dbReference>
<evidence type="ECO:0000256" key="1">
    <source>
        <dbReference type="ARBA" id="ARBA00004123"/>
    </source>
</evidence>
<dbReference type="PROSITE" id="PS51297">
    <property type="entry name" value="K_BOX"/>
    <property type="match status" value="1"/>
</dbReference>
<feature type="non-terminal residue" evidence="10">
    <location>
        <position position="1"/>
    </location>
</feature>
<feature type="compositionally biased region" description="Basic and acidic residues" evidence="7">
    <location>
        <begin position="567"/>
        <end position="588"/>
    </location>
</feature>
<sequence length="598" mass="67261">DNNIMGRGKIEVKRIENKTSRQVTFSKRRAGLLKKTHELSVLCDAQIGLIIFSTKGKLFEYTTQPHSMGEIINKYLQTTGASLQVHDHRVEQYDEITKMKRDTLNLELSLQRYKGDDLNSAQYDELNELEKQLENSIKKIRARKLELLQQQMENLKRTEKMLEKENQDMCQWLMKYEMYKQQPAPMMEQHQQEEEEEAAITELNLLGEQPLLAQFSFFGDQHQLGTTSNSSAYHLQPSHPNLHFPPTTYVIKFLCKGSSSLEPASAIDNNTHREPASFSSSQLQNSSEKAKLNQQSTQVLSRLRWTDSWSAPFMDDLTEQPLPPGVLSTSYSSPLVPTLNPAGHLPQSFQRTANFHYHAGNGDGNLFPVVASVQPCSESFHTSEHESSEAILNTLQPQSANDLESAAQNAVLHEQEISAQKVIQSQREARDASGPKDNSDIFSGRHDPNALKEHLLQMTADHRVQMSLKRGKSTQPEQGNVEIGNGYGVPGGGAYYSASNTDVSISKTNGGSEHNSVGKDLPEYLKQKLKARGILKDDSKIENHGISINSSKAQLLKTSDATLPVGWKEEEKKKQKKLIVSEEKPRSRGERRRGEKKT</sequence>
<comment type="subcellular location">
    <subcellularLocation>
        <location evidence="1">Nucleus</location>
    </subcellularLocation>
</comment>
<dbReference type="PROSITE" id="PS00350">
    <property type="entry name" value="MADS_BOX_1"/>
    <property type="match status" value="1"/>
</dbReference>
<evidence type="ECO:0000256" key="5">
    <source>
        <dbReference type="ARBA" id="ARBA00023242"/>
    </source>
</evidence>
<evidence type="ECO:0000256" key="2">
    <source>
        <dbReference type="ARBA" id="ARBA00023015"/>
    </source>
</evidence>
<dbReference type="InterPro" id="IPR002487">
    <property type="entry name" value="TF_Kbox"/>
</dbReference>
<keyword evidence="3" id="KW-0238">DNA-binding</keyword>
<dbReference type="GO" id="GO:0000977">
    <property type="term" value="F:RNA polymerase II transcription regulatory region sequence-specific DNA binding"/>
    <property type="evidence" value="ECO:0007669"/>
    <property type="project" value="InterPro"/>
</dbReference>
<organism evidence="10 11">
    <name type="scientific">Solanum verrucosum</name>
    <dbReference type="NCBI Taxonomy" id="315347"/>
    <lineage>
        <taxon>Eukaryota</taxon>
        <taxon>Viridiplantae</taxon>
        <taxon>Streptophyta</taxon>
        <taxon>Embryophyta</taxon>
        <taxon>Tracheophyta</taxon>
        <taxon>Spermatophyta</taxon>
        <taxon>Magnoliopsida</taxon>
        <taxon>eudicotyledons</taxon>
        <taxon>Gunneridae</taxon>
        <taxon>Pentapetalae</taxon>
        <taxon>asterids</taxon>
        <taxon>lamiids</taxon>
        <taxon>Solanales</taxon>
        <taxon>Solanaceae</taxon>
        <taxon>Solanoideae</taxon>
        <taxon>Solaneae</taxon>
        <taxon>Solanum</taxon>
    </lineage>
</organism>
<dbReference type="AlphaFoldDB" id="A0AAF0UYB9"/>
<feature type="domain" description="MADS-box" evidence="8">
    <location>
        <begin position="5"/>
        <end position="65"/>
    </location>
</feature>
<dbReference type="PROSITE" id="PS50066">
    <property type="entry name" value="MADS_BOX_2"/>
    <property type="match status" value="1"/>
</dbReference>
<evidence type="ECO:0000259" key="8">
    <source>
        <dbReference type="PROSITE" id="PS50066"/>
    </source>
</evidence>
<dbReference type="SMART" id="SM00432">
    <property type="entry name" value="MADS"/>
    <property type="match status" value="1"/>
</dbReference>
<protein>
    <submittedName>
        <fullName evidence="10">Uncharacterized protein</fullName>
    </submittedName>
</protein>
<evidence type="ECO:0000259" key="9">
    <source>
        <dbReference type="PROSITE" id="PS51297"/>
    </source>
</evidence>
<dbReference type="Proteomes" id="UP001234989">
    <property type="component" value="Chromosome 11"/>
</dbReference>
<dbReference type="CDD" id="cd00265">
    <property type="entry name" value="MADS_MEF2_like"/>
    <property type="match status" value="1"/>
</dbReference>
<dbReference type="PANTHER" id="PTHR48019">
    <property type="entry name" value="SERUM RESPONSE FACTOR HOMOLOG"/>
    <property type="match status" value="1"/>
</dbReference>
<dbReference type="Pfam" id="PF01486">
    <property type="entry name" value="K-box"/>
    <property type="match status" value="1"/>
</dbReference>
<evidence type="ECO:0000256" key="7">
    <source>
        <dbReference type="SAM" id="MobiDB-lite"/>
    </source>
</evidence>
<dbReference type="PRINTS" id="PR00404">
    <property type="entry name" value="MADSDOMAIN"/>
</dbReference>
<accession>A0AAF0UYB9</accession>
<feature type="coiled-coil region" evidence="6">
    <location>
        <begin position="119"/>
        <end position="168"/>
    </location>
</feature>
<feature type="compositionally biased region" description="Low complexity" evidence="7">
    <location>
        <begin position="277"/>
        <end position="287"/>
    </location>
</feature>
<dbReference type="GO" id="GO:0003700">
    <property type="term" value="F:DNA-binding transcription factor activity"/>
    <property type="evidence" value="ECO:0007669"/>
    <property type="project" value="InterPro"/>
</dbReference>
<evidence type="ECO:0000256" key="3">
    <source>
        <dbReference type="ARBA" id="ARBA00023125"/>
    </source>
</evidence>